<evidence type="ECO:0000313" key="1">
    <source>
        <dbReference type="EMBL" id="KAJ1366300.1"/>
    </source>
</evidence>
<organism evidence="1 2">
    <name type="scientific">Parelaphostrongylus tenuis</name>
    <name type="common">Meningeal worm</name>
    <dbReference type="NCBI Taxonomy" id="148309"/>
    <lineage>
        <taxon>Eukaryota</taxon>
        <taxon>Metazoa</taxon>
        <taxon>Ecdysozoa</taxon>
        <taxon>Nematoda</taxon>
        <taxon>Chromadorea</taxon>
        <taxon>Rhabditida</taxon>
        <taxon>Rhabditina</taxon>
        <taxon>Rhabditomorpha</taxon>
        <taxon>Strongyloidea</taxon>
        <taxon>Metastrongylidae</taxon>
        <taxon>Parelaphostrongylus</taxon>
    </lineage>
</organism>
<proteinExistence type="predicted"/>
<reference evidence="1" key="1">
    <citation type="submission" date="2021-06" db="EMBL/GenBank/DDBJ databases">
        <title>Parelaphostrongylus tenuis whole genome reference sequence.</title>
        <authorList>
            <person name="Garwood T.J."/>
            <person name="Larsen P.A."/>
            <person name="Fountain-Jones N.M."/>
            <person name="Garbe J.R."/>
            <person name="Macchietto M.G."/>
            <person name="Kania S.A."/>
            <person name="Gerhold R.W."/>
            <person name="Richards J.E."/>
            <person name="Wolf T.M."/>
        </authorList>
    </citation>
    <scope>NUCLEOTIDE SEQUENCE</scope>
    <source>
        <strain evidence="1">MNPRO001-30</strain>
        <tissue evidence="1">Meninges</tissue>
    </source>
</reference>
<dbReference type="Proteomes" id="UP001196413">
    <property type="component" value="Unassembled WGS sequence"/>
</dbReference>
<keyword evidence="2" id="KW-1185">Reference proteome</keyword>
<dbReference type="EMBL" id="JAHQIW010005521">
    <property type="protein sequence ID" value="KAJ1366300.1"/>
    <property type="molecule type" value="Genomic_DNA"/>
</dbReference>
<dbReference type="AlphaFoldDB" id="A0AAD5QYM9"/>
<comment type="caution">
    <text evidence="1">The sequence shown here is derived from an EMBL/GenBank/DDBJ whole genome shotgun (WGS) entry which is preliminary data.</text>
</comment>
<accession>A0AAD5QYM9</accession>
<name>A0AAD5QYM9_PARTN</name>
<protein>
    <submittedName>
        <fullName evidence="1">Uncharacterized protein</fullName>
    </submittedName>
</protein>
<evidence type="ECO:0000313" key="2">
    <source>
        <dbReference type="Proteomes" id="UP001196413"/>
    </source>
</evidence>
<sequence>METWPAFDFAIVDNARAFNLLMNSNSHRFTEPTELGDRAGTMKEAINKALKKAIPSKQRLPLDSLCLPITKNECKAPEISYLA</sequence>
<gene>
    <name evidence="1" type="ORF">KIN20_026929</name>
</gene>